<dbReference type="AlphaFoldDB" id="A0A4R3J727"/>
<dbReference type="EMBL" id="SLZW01000010">
    <property type="protein sequence ID" value="TCS60683.1"/>
    <property type="molecule type" value="Genomic_DNA"/>
</dbReference>
<evidence type="ECO:0000313" key="6">
    <source>
        <dbReference type="EMBL" id="TCS60683.1"/>
    </source>
</evidence>
<evidence type="ECO:0000313" key="7">
    <source>
        <dbReference type="Proteomes" id="UP000295304"/>
    </source>
</evidence>
<feature type="transmembrane region" description="Helical" evidence="5">
    <location>
        <begin position="68"/>
        <end position="89"/>
    </location>
</feature>
<feature type="transmembrane region" description="Helical" evidence="5">
    <location>
        <begin position="96"/>
        <end position="114"/>
    </location>
</feature>
<dbReference type="PANTHER" id="PTHR43701">
    <property type="entry name" value="MEMBRANE TRANSPORTER PROTEIN MJ0441-RELATED"/>
    <property type="match status" value="1"/>
</dbReference>
<proteinExistence type="inferred from homology"/>
<dbReference type="OrthoDB" id="9151526at2"/>
<dbReference type="PANTHER" id="PTHR43701:SF2">
    <property type="entry name" value="MEMBRANE TRANSPORTER PROTEIN YJNA-RELATED"/>
    <property type="match status" value="1"/>
</dbReference>
<dbReference type="InterPro" id="IPR002781">
    <property type="entry name" value="TM_pro_TauE-like"/>
</dbReference>
<keyword evidence="5" id="KW-1003">Cell membrane</keyword>
<dbReference type="Proteomes" id="UP000295304">
    <property type="component" value="Unassembled WGS sequence"/>
</dbReference>
<feature type="transmembrane region" description="Helical" evidence="5">
    <location>
        <begin position="189"/>
        <end position="206"/>
    </location>
</feature>
<evidence type="ECO:0000256" key="2">
    <source>
        <dbReference type="ARBA" id="ARBA00022692"/>
    </source>
</evidence>
<feature type="transmembrane region" description="Helical" evidence="5">
    <location>
        <begin position="212"/>
        <end position="232"/>
    </location>
</feature>
<keyword evidence="7" id="KW-1185">Reference proteome</keyword>
<comment type="similarity">
    <text evidence="5">Belongs to the 4-toluene sulfonate uptake permease (TSUP) (TC 2.A.102) family.</text>
</comment>
<keyword evidence="3 5" id="KW-1133">Transmembrane helix</keyword>
<dbReference type="GO" id="GO:0005886">
    <property type="term" value="C:plasma membrane"/>
    <property type="evidence" value="ECO:0007669"/>
    <property type="project" value="UniProtKB-SubCell"/>
</dbReference>
<dbReference type="RefSeq" id="WP_132939982.1">
    <property type="nucleotide sequence ID" value="NZ_CP119676.1"/>
</dbReference>
<dbReference type="Pfam" id="PF01925">
    <property type="entry name" value="TauE"/>
    <property type="match status" value="1"/>
</dbReference>
<feature type="transmembrane region" description="Helical" evidence="5">
    <location>
        <begin position="6"/>
        <end position="35"/>
    </location>
</feature>
<reference evidence="6 7" key="1">
    <citation type="submission" date="2019-03" db="EMBL/GenBank/DDBJ databases">
        <title>Genomic Encyclopedia of Type Strains, Phase IV (KMG-IV): sequencing the most valuable type-strain genomes for metagenomic binning, comparative biology and taxonomic classification.</title>
        <authorList>
            <person name="Goeker M."/>
        </authorList>
    </citation>
    <scope>NUCLEOTIDE SEQUENCE [LARGE SCALE GENOMIC DNA]</scope>
    <source>
        <strain evidence="6 7">DSM 101688</strain>
    </source>
</reference>
<evidence type="ECO:0000256" key="4">
    <source>
        <dbReference type="ARBA" id="ARBA00023136"/>
    </source>
</evidence>
<evidence type="ECO:0000256" key="1">
    <source>
        <dbReference type="ARBA" id="ARBA00004141"/>
    </source>
</evidence>
<feature type="transmembrane region" description="Helical" evidence="5">
    <location>
        <begin position="42"/>
        <end position="62"/>
    </location>
</feature>
<protein>
    <recommendedName>
        <fullName evidence="5">Probable membrane transporter protein</fullName>
    </recommendedName>
</protein>
<gene>
    <name evidence="6" type="ORF">EDD55_110160</name>
</gene>
<name>A0A4R3J727_9PROT</name>
<comment type="subcellular location">
    <subcellularLocation>
        <location evidence="5">Cell membrane</location>
        <topology evidence="5">Multi-pass membrane protein</topology>
    </subcellularLocation>
    <subcellularLocation>
        <location evidence="1">Membrane</location>
        <topology evidence="1">Multi-pass membrane protein</topology>
    </subcellularLocation>
</comment>
<keyword evidence="2 5" id="KW-0812">Transmembrane</keyword>
<comment type="caution">
    <text evidence="6">The sequence shown here is derived from an EMBL/GenBank/DDBJ whole genome shotgun (WGS) entry which is preliminary data.</text>
</comment>
<feature type="transmembrane region" description="Helical" evidence="5">
    <location>
        <begin position="148"/>
        <end position="177"/>
    </location>
</feature>
<organism evidence="6 7">
    <name type="scientific">Varunaivibrio sulfuroxidans</name>
    <dbReference type="NCBI Taxonomy" id="1773489"/>
    <lineage>
        <taxon>Bacteria</taxon>
        <taxon>Pseudomonadati</taxon>
        <taxon>Pseudomonadota</taxon>
        <taxon>Alphaproteobacteria</taxon>
        <taxon>Rhodospirillales</taxon>
        <taxon>Magnetovibrionaceae</taxon>
        <taxon>Varunaivibrio</taxon>
    </lineage>
</organism>
<evidence type="ECO:0000256" key="3">
    <source>
        <dbReference type="ARBA" id="ARBA00022989"/>
    </source>
</evidence>
<keyword evidence="4 5" id="KW-0472">Membrane</keyword>
<sequence>MSILTIVAGMATGLLLGILGSGGSIITMPALMYLVGVAPKSAIAMSLGIVAVTASIAAVQHWRKGNVSVPVALVFSLFGAAGTFVGAKVGVVMPTFLQLGLFAVIMYLAAYRMLRPTQNAPVGAESVLSSANGAVVGQGLDVAKLMPIALHGVIVGSLTGMVGVGGGFLIVPALVLLSGLTMKQAVGTSLAVVSVQSMTGFAGYAGAVAMDYTLMGAFAAVAIAGGIVGGVISHRVPPAKLKKTFAVFLLVVASYIVFREILAV</sequence>
<dbReference type="InterPro" id="IPR051598">
    <property type="entry name" value="TSUP/Inactive_protease-like"/>
</dbReference>
<evidence type="ECO:0000256" key="5">
    <source>
        <dbReference type="RuleBase" id="RU363041"/>
    </source>
</evidence>
<accession>A0A4R3J727</accession>
<feature type="transmembrane region" description="Helical" evidence="5">
    <location>
        <begin position="244"/>
        <end position="262"/>
    </location>
</feature>